<gene>
    <name evidence="2 3 4" type="primary">LOC100209113</name>
</gene>
<dbReference type="GeneID" id="100209113"/>
<dbReference type="RefSeq" id="XP_065670870.1">
    <property type="nucleotide sequence ID" value="XM_065814798.1"/>
</dbReference>
<dbReference type="InterPro" id="IPR009836">
    <property type="entry name" value="GRDP-like"/>
</dbReference>
<reference evidence="2 3" key="1">
    <citation type="submission" date="2025-05" db="UniProtKB">
        <authorList>
            <consortium name="RefSeq"/>
        </authorList>
    </citation>
    <scope>IDENTIFICATION</scope>
</reference>
<dbReference type="PANTHER" id="PTHR34365:SF7">
    <property type="entry name" value="GLYCINE-RICH DOMAIN-CONTAINING PROTEIN 1"/>
    <property type="match status" value="1"/>
</dbReference>
<evidence type="ECO:0000313" key="3">
    <source>
        <dbReference type="RefSeq" id="XP_065670869.1"/>
    </source>
</evidence>
<proteinExistence type="predicted"/>
<dbReference type="RefSeq" id="XP_065670868.1">
    <property type="nucleotide sequence ID" value="XM_065814796.1"/>
</dbReference>
<dbReference type="Proteomes" id="UP001652625">
    <property type="component" value="Chromosome 12"/>
</dbReference>
<organism evidence="1 4">
    <name type="scientific">Hydra vulgaris</name>
    <name type="common">Hydra</name>
    <name type="synonym">Hydra attenuata</name>
    <dbReference type="NCBI Taxonomy" id="6087"/>
    <lineage>
        <taxon>Eukaryota</taxon>
        <taxon>Metazoa</taxon>
        <taxon>Cnidaria</taxon>
        <taxon>Hydrozoa</taxon>
        <taxon>Hydroidolina</taxon>
        <taxon>Anthoathecata</taxon>
        <taxon>Aplanulata</taxon>
        <taxon>Hydridae</taxon>
        <taxon>Hydra</taxon>
    </lineage>
</organism>
<evidence type="ECO:0000313" key="4">
    <source>
        <dbReference type="RefSeq" id="XP_065670870.1"/>
    </source>
</evidence>
<evidence type="ECO:0000313" key="2">
    <source>
        <dbReference type="RefSeq" id="XP_065670868.1"/>
    </source>
</evidence>
<dbReference type="PANTHER" id="PTHR34365">
    <property type="entry name" value="ENOLASE (DUF1399)"/>
    <property type="match status" value="1"/>
</dbReference>
<sequence length="816" mass="90596">MGNDFVKVQIPSKLNLVEKAQLEYDFLRLIDKHPVLYCENVLRNAVYRYENYWLPLAVKYNELLPAPLDIEWVWHCHILNPIAYQCDCLKLFGKVIDHAPMYFTLDKVSTSKRYWVQAYKDIPFEVDLTNSNPTLISTKSFKCSYDIVAASMRQRVFNYNSSLPHFRDPKFLQNAVKRYKIMITIKKENSNTFIVPCYDNDLIWHSHMQHVLLYQSDMMHMLGCILDHDDSTSDRSPNSELSTSSAATKKLWKKYNQKFGVSGAMFRGEPPLPEFTVINQGHYLSLANKICQCSPLSIYIGRFPVADNATVKFHIGMVSLQGDSVILFSKTISLVNGELSYNFLEGEGHFQYSTEQSRSLEIYCEYPAALRKYTSRVMFPPLAVPEDLNLRSITIQLQCSLTGKMINCILTMRYSETLSNYSFEASSVNRLFIDSPHLKNVVHNLQLISPGSEYKNEAKCQYNDNILQTTFGLSAFKIRVVHSRDPILSVVEVIDLSENVLATSHTVGRFTLPSEKQVLKSHNVFTHEQSFERSMLIRGSKKDWGLLKSRWKGFTKAKKNRRGQPGEMEIKLFTLNGKNPKYENVNKINDVKFEWATEQGRGSVDLLSGYIRFSGSVSDVPEFLCVAYSIAILFVLCQPRPPPPKAGGVYLPPSQPGRLNLDAMPLLVIGGLYATTLPKWYHVGTLGGYFIQVPKVSKCKNNDNDYDGSDNGDNDYDCGVDKCESEFDSEKINFNGCDTYWIENTSGCGSGTGCGSSCVAAGVGDNNCENNSGGGCGSSCGSGGGCGSNSGGGGGCGSSCGGGGGCGSSCGGGGGE</sequence>
<name>A0ABM4D954_HYDVU</name>
<keyword evidence="1" id="KW-1185">Reference proteome</keyword>
<accession>A0ABM4D954</accession>
<dbReference type="RefSeq" id="XP_065670869.1">
    <property type="nucleotide sequence ID" value="XM_065814797.1"/>
</dbReference>
<evidence type="ECO:0000313" key="1">
    <source>
        <dbReference type="Proteomes" id="UP001652625"/>
    </source>
</evidence>
<dbReference type="Pfam" id="PF07173">
    <property type="entry name" value="GRDP-like"/>
    <property type="match status" value="1"/>
</dbReference>
<protein>
    <submittedName>
        <fullName evidence="2 3">Uncharacterized protein LOC100209113</fullName>
    </submittedName>
</protein>